<reference evidence="3" key="1">
    <citation type="submission" date="2016-03" db="EMBL/GenBank/DDBJ databases">
        <title>Draft genome sequence of Rosellinia necatrix.</title>
        <authorList>
            <person name="Kanematsu S."/>
        </authorList>
    </citation>
    <scope>NUCLEOTIDE SEQUENCE [LARGE SCALE GENOMIC DNA]</scope>
    <source>
        <strain evidence="3">W97</strain>
    </source>
</reference>
<dbReference type="Gene3D" id="3.40.50.150">
    <property type="entry name" value="Vaccinia Virus protein VP39"/>
    <property type="match status" value="1"/>
</dbReference>
<dbReference type="GO" id="GO:0008168">
    <property type="term" value="F:methyltransferase activity"/>
    <property type="evidence" value="ECO:0007669"/>
    <property type="project" value="UniProtKB-KW"/>
</dbReference>
<dbReference type="Pfam" id="PF13489">
    <property type="entry name" value="Methyltransf_23"/>
    <property type="match status" value="1"/>
</dbReference>
<dbReference type="OMA" id="NTHAYWP"/>
<evidence type="ECO:0000313" key="4">
    <source>
        <dbReference type="Proteomes" id="UP000054516"/>
    </source>
</evidence>
<proteinExistence type="inferred from homology"/>
<dbReference type="InterPro" id="IPR029063">
    <property type="entry name" value="SAM-dependent_MTases_sf"/>
</dbReference>
<keyword evidence="3" id="KW-0808">Transferase</keyword>
<dbReference type="CDD" id="cd02440">
    <property type="entry name" value="AdoMet_MTases"/>
    <property type="match status" value="1"/>
</dbReference>
<keyword evidence="3" id="KW-0489">Methyltransferase</keyword>
<evidence type="ECO:0000256" key="1">
    <source>
        <dbReference type="ARBA" id="ARBA00038158"/>
    </source>
</evidence>
<comment type="similarity">
    <text evidence="1">Belongs to the methyltransferase superfamily. LaeA methyltransferase family.</text>
</comment>
<feature type="region of interest" description="Disordered" evidence="2">
    <location>
        <begin position="1"/>
        <end position="42"/>
    </location>
</feature>
<keyword evidence="4" id="KW-1185">Reference proteome</keyword>
<name>A0A1W2TGA7_ROSNE</name>
<organism evidence="3">
    <name type="scientific">Rosellinia necatrix</name>
    <name type="common">White root-rot fungus</name>
    <dbReference type="NCBI Taxonomy" id="77044"/>
    <lineage>
        <taxon>Eukaryota</taxon>
        <taxon>Fungi</taxon>
        <taxon>Dikarya</taxon>
        <taxon>Ascomycota</taxon>
        <taxon>Pezizomycotina</taxon>
        <taxon>Sordariomycetes</taxon>
        <taxon>Xylariomycetidae</taxon>
        <taxon>Xylariales</taxon>
        <taxon>Xylariaceae</taxon>
        <taxon>Rosellinia</taxon>
    </lineage>
</organism>
<evidence type="ECO:0000313" key="3">
    <source>
        <dbReference type="EMBL" id="GAP87141.2"/>
    </source>
</evidence>
<dbReference type="SUPFAM" id="SSF53335">
    <property type="entry name" value="S-adenosyl-L-methionine-dependent methyltransferases"/>
    <property type="match status" value="1"/>
</dbReference>
<accession>A0A1W2TGA7</accession>
<evidence type="ECO:0000256" key="2">
    <source>
        <dbReference type="SAM" id="MobiDB-lite"/>
    </source>
</evidence>
<dbReference type="PANTHER" id="PTHR43591:SF102">
    <property type="entry name" value="S-ADENOSYL-L-METHIONINE-DEPENDENT METHYLTRANSFERASE"/>
    <property type="match status" value="1"/>
</dbReference>
<sequence>MASETDSGNVFDMAPEDPRRHSYAEDQGQQQPDRLEVDEFDDWDGDSALGGMSHFSSTQSVSSSIYDHVEENGRTYHRFKEGKYLLPNDEKEQTRLDFQHQLYTAVLNGKLYISPINHDRLRNVLDIGTGTGIWAVEFALEHPGAHVTGIDLSPIQPSYAPPNVTFEICDAEDEWSFRQPFDFIHMRAMVTCFRNPQAVFAEAYRCLAPGGYLEIRDPIMPFQFLTPPAEEDGSGGSNGGAGCALREWCDLLMEAARRSGRDWGAAARYGQMLAGLGFADVAERREAMALSPWVKGRHNKHLSLLLQHDVLGMLEPVSMALFTRVLGWDAPRVLDYLERVKKDVQDTKVHAYSEGVHIYARKPYDPS</sequence>
<protein>
    <submittedName>
        <fullName evidence="3">Putative S-adenosyl-L-methionine-dependent methyltransferase</fullName>
    </submittedName>
</protein>
<dbReference type="GO" id="GO:0032259">
    <property type="term" value="P:methylation"/>
    <property type="evidence" value="ECO:0007669"/>
    <property type="project" value="UniProtKB-KW"/>
</dbReference>
<dbReference type="PANTHER" id="PTHR43591">
    <property type="entry name" value="METHYLTRANSFERASE"/>
    <property type="match status" value="1"/>
</dbReference>
<dbReference type="STRING" id="77044.A0A1W2TGA7"/>
<gene>
    <name evidence="3" type="ORF">SAMD00023353_2301370</name>
</gene>
<dbReference type="EMBL" id="DF977468">
    <property type="protein sequence ID" value="GAP87141.2"/>
    <property type="molecule type" value="Genomic_DNA"/>
</dbReference>
<dbReference type="Proteomes" id="UP000054516">
    <property type="component" value="Unassembled WGS sequence"/>
</dbReference>
<dbReference type="OrthoDB" id="2013972at2759"/>
<dbReference type="AlphaFoldDB" id="A0A1W2TGA7"/>